<keyword evidence="9" id="KW-0472">Membrane</keyword>
<keyword evidence="4" id="KW-0813">Transport</keyword>
<evidence type="ECO:0000256" key="3">
    <source>
        <dbReference type="ARBA" id="ARBA00021563"/>
    </source>
</evidence>
<keyword evidence="5" id="KW-1003">Cell membrane</keyword>
<comment type="similarity">
    <text evidence="2">Belongs to the GSP N family.</text>
</comment>
<proteinExistence type="inferred from homology"/>
<dbReference type="Proteomes" id="UP000779070">
    <property type="component" value="Unassembled WGS sequence"/>
</dbReference>
<keyword evidence="7" id="KW-0812">Transmembrane</keyword>
<evidence type="ECO:0000256" key="6">
    <source>
        <dbReference type="ARBA" id="ARBA00022519"/>
    </source>
</evidence>
<evidence type="ECO:0000256" key="8">
    <source>
        <dbReference type="ARBA" id="ARBA00022927"/>
    </source>
</evidence>
<evidence type="ECO:0000256" key="5">
    <source>
        <dbReference type="ARBA" id="ARBA00022475"/>
    </source>
</evidence>
<comment type="subcellular location">
    <subcellularLocation>
        <location evidence="1">Cell inner membrane</location>
    </subcellularLocation>
</comment>
<organism evidence="11 12">
    <name type="scientific">Vibrio neptunius</name>
    <dbReference type="NCBI Taxonomy" id="170651"/>
    <lineage>
        <taxon>Bacteria</taxon>
        <taxon>Pseudomonadati</taxon>
        <taxon>Pseudomonadota</taxon>
        <taxon>Gammaproteobacteria</taxon>
        <taxon>Vibrionales</taxon>
        <taxon>Vibrionaceae</taxon>
        <taxon>Vibrio</taxon>
    </lineage>
</organism>
<reference evidence="11 12" key="1">
    <citation type="submission" date="2021-02" db="EMBL/GenBank/DDBJ databases">
        <title>Draft Genome Sequences of 5 Vibrio neptunius Strains Isolated From of Bivalve Hatcheries.</title>
        <authorList>
            <person name="Galvis F."/>
            <person name="Barja J.L."/>
            <person name="Lemos M.L."/>
            <person name="Balado M."/>
        </authorList>
    </citation>
    <scope>NUCLEOTIDE SEQUENCE [LARGE SCALE GENOMIC DNA]</scope>
    <source>
        <strain evidence="11 12">PP-145.98</strain>
    </source>
</reference>
<protein>
    <recommendedName>
        <fullName evidence="3">Type II secretion system protein N</fullName>
    </recommendedName>
    <alternativeName>
        <fullName evidence="10">General secretion pathway protein N</fullName>
    </alternativeName>
</protein>
<evidence type="ECO:0000313" key="11">
    <source>
        <dbReference type="EMBL" id="MBN3579729.1"/>
    </source>
</evidence>
<keyword evidence="6" id="KW-0997">Cell inner membrane</keyword>
<evidence type="ECO:0000256" key="7">
    <source>
        <dbReference type="ARBA" id="ARBA00022692"/>
    </source>
</evidence>
<accession>A0ABS3A7A1</accession>
<dbReference type="Pfam" id="PF01203">
    <property type="entry name" value="T2SSN"/>
    <property type="match status" value="1"/>
</dbReference>
<dbReference type="RefSeq" id="WP_206371525.1">
    <property type="nucleotide sequence ID" value="NZ_CAWPTM010000102.1"/>
</dbReference>
<evidence type="ECO:0000256" key="10">
    <source>
        <dbReference type="ARBA" id="ARBA00030772"/>
    </source>
</evidence>
<keyword evidence="8" id="KW-0653">Protein transport</keyword>
<gene>
    <name evidence="11" type="ORF">JYA62_18885</name>
</gene>
<dbReference type="EMBL" id="JAFHLB010000029">
    <property type="protein sequence ID" value="MBN3579729.1"/>
    <property type="molecule type" value="Genomic_DNA"/>
</dbReference>
<keyword evidence="12" id="KW-1185">Reference proteome</keyword>
<evidence type="ECO:0000256" key="4">
    <source>
        <dbReference type="ARBA" id="ARBA00022448"/>
    </source>
</evidence>
<evidence type="ECO:0000256" key="2">
    <source>
        <dbReference type="ARBA" id="ARBA00007208"/>
    </source>
</evidence>
<evidence type="ECO:0000256" key="1">
    <source>
        <dbReference type="ARBA" id="ARBA00004533"/>
    </source>
</evidence>
<comment type="caution">
    <text evidence="11">The sequence shown here is derived from an EMBL/GenBank/DDBJ whole genome shotgun (WGS) entry which is preliminary data.</text>
</comment>
<evidence type="ECO:0000256" key="9">
    <source>
        <dbReference type="ARBA" id="ARBA00023136"/>
    </source>
</evidence>
<dbReference type="InterPro" id="IPR022792">
    <property type="entry name" value="T2SS_protein-GspN"/>
</dbReference>
<name>A0ABS3A7A1_9VIBR</name>
<sequence length="253" mass="27455">MKKVILLSLTLVMVFLISAVAHVPAQVALNYLPLPPQLVVHGVSGTIWDGSATGLTWQRQKLGALHWQLAPLKLLVGKAEAQVRFGRGSDMQLTGRGVVGYSMSGPYAENLIASLPVAKILELAPPIPVPVELTGQVELSIKSMVYAAPYCQTAEGSVVWNADKVITPLDELSVGPVVVNFSCQDSQISLKGDQNSQQVNSVAEVMIQANRSYQASAWFKPSNEFPSSLAEQLKWLPSPDSEGRYQFTYHGRL</sequence>
<evidence type="ECO:0000313" key="12">
    <source>
        <dbReference type="Proteomes" id="UP000779070"/>
    </source>
</evidence>